<accession>A0A9J6BIF6</accession>
<evidence type="ECO:0000313" key="3">
    <source>
        <dbReference type="Proteomes" id="UP001107558"/>
    </source>
</evidence>
<organism evidence="2 3">
    <name type="scientific">Polypedilum vanderplanki</name>
    <name type="common">Sleeping chironomid midge</name>
    <dbReference type="NCBI Taxonomy" id="319348"/>
    <lineage>
        <taxon>Eukaryota</taxon>
        <taxon>Metazoa</taxon>
        <taxon>Ecdysozoa</taxon>
        <taxon>Arthropoda</taxon>
        <taxon>Hexapoda</taxon>
        <taxon>Insecta</taxon>
        <taxon>Pterygota</taxon>
        <taxon>Neoptera</taxon>
        <taxon>Endopterygota</taxon>
        <taxon>Diptera</taxon>
        <taxon>Nematocera</taxon>
        <taxon>Chironomoidea</taxon>
        <taxon>Chironomidae</taxon>
        <taxon>Chironominae</taxon>
        <taxon>Polypedilum</taxon>
        <taxon>Polypedilum</taxon>
    </lineage>
</organism>
<evidence type="ECO:0000313" key="2">
    <source>
        <dbReference type="EMBL" id="KAG5669498.1"/>
    </source>
</evidence>
<proteinExistence type="predicted"/>
<dbReference type="InterPro" id="IPR032675">
    <property type="entry name" value="LRR_dom_sf"/>
</dbReference>
<feature type="chain" id="PRO_5039891153" evidence="1">
    <location>
        <begin position="22"/>
        <end position="244"/>
    </location>
</feature>
<dbReference type="AlphaFoldDB" id="A0A9J6BIF6"/>
<gene>
    <name evidence="2" type="ORF">PVAND_017385</name>
</gene>
<protein>
    <submittedName>
        <fullName evidence="2">Uncharacterized protein</fullName>
    </submittedName>
</protein>
<reference evidence="2" key="1">
    <citation type="submission" date="2021-03" db="EMBL/GenBank/DDBJ databases">
        <title>Chromosome level genome of the anhydrobiotic midge Polypedilum vanderplanki.</title>
        <authorList>
            <person name="Yoshida Y."/>
            <person name="Kikawada T."/>
            <person name="Gusev O."/>
        </authorList>
    </citation>
    <scope>NUCLEOTIDE SEQUENCE</scope>
    <source>
        <strain evidence="2">NIAS01</strain>
        <tissue evidence="2">Whole body or cell culture</tissue>
    </source>
</reference>
<comment type="caution">
    <text evidence="2">The sequence shown here is derived from an EMBL/GenBank/DDBJ whole genome shotgun (WGS) entry which is preliminary data.</text>
</comment>
<dbReference type="SUPFAM" id="SSF52058">
    <property type="entry name" value="L domain-like"/>
    <property type="match status" value="1"/>
</dbReference>
<feature type="signal peptide" evidence="1">
    <location>
        <begin position="1"/>
        <end position="21"/>
    </location>
</feature>
<keyword evidence="1" id="KW-0732">Signal</keyword>
<name>A0A9J6BIF6_POLVA</name>
<dbReference type="Gene3D" id="3.80.10.10">
    <property type="entry name" value="Ribonuclease Inhibitor"/>
    <property type="match status" value="1"/>
</dbReference>
<keyword evidence="3" id="KW-1185">Reference proteome</keyword>
<sequence length="244" mass="28334">MKFKILFAIFIIFKFVVISNSITINCEFSTIILHAVGYVYRCYTTNIFASLTTSVTSITGEHLDGNKNKDVTALRIDGNFILPFFPRNFSNFFPNMKSITIYSSAIEELFGDEFDEFLQLAYIDISYNRNLHTISSRLFEKTSNMIYIWFNSNQIEKVGRDLFAPIDVSKLQFLGFSDNQCIDRQEVNNGNTTAIISLINELTQKCPYNNEPSKTTTLTSTTRKFKKCFYWDRKSKSRKIRNEF</sequence>
<dbReference type="EMBL" id="JADBJN010000004">
    <property type="protein sequence ID" value="KAG5669498.1"/>
    <property type="molecule type" value="Genomic_DNA"/>
</dbReference>
<evidence type="ECO:0000256" key="1">
    <source>
        <dbReference type="SAM" id="SignalP"/>
    </source>
</evidence>
<dbReference type="Proteomes" id="UP001107558">
    <property type="component" value="Chromosome 4"/>
</dbReference>